<dbReference type="EMBL" id="LC066371">
    <property type="protein sequence ID" value="BAT26447.1"/>
    <property type="molecule type" value="Genomic_DNA"/>
</dbReference>
<organism evidence="7">
    <name type="scientific">Aureimonas altamirensis</name>
    <dbReference type="NCBI Taxonomy" id="370622"/>
    <lineage>
        <taxon>Bacteria</taxon>
        <taxon>Pseudomonadati</taxon>
        <taxon>Pseudomonadota</taxon>
        <taxon>Alphaproteobacteria</taxon>
        <taxon>Hyphomicrobiales</taxon>
        <taxon>Aurantimonadaceae</taxon>
        <taxon>Aureimonas</taxon>
    </lineage>
</organism>
<evidence type="ECO:0000256" key="4">
    <source>
        <dbReference type="ARBA" id="ARBA00022801"/>
    </source>
</evidence>
<evidence type="ECO:0000256" key="1">
    <source>
        <dbReference type="ARBA" id="ARBA00001231"/>
    </source>
</evidence>
<comment type="similarity">
    <text evidence="2">Belongs to the glycosyl hydrolase 3 family.</text>
</comment>
<accession>A0A0P0YY37</accession>
<name>A0A0P0YY37_9HYPH</name>
<keyword evidence="5" id="KW-0326">Glycosidase</keyword>
<keyword evidence="4 7" id="KW-0378">Hydrolase</keyword>
<dbReference type="InterPro" id="IPR036962">
    <property type="entry name" value="Glyco_hydro_3_N_sf"/>
</dbReference>
<dbReference type="GO" id="GO:0005975">
    <property type="term" value="P:carbohydrate metabolic process"/>
    <property type="evidence" value="ECO:0007669"/>
    <property type="project" value="InterPro"/>
</dbReference>
<dbReference type="EC" id="3.2.1.52" evidence="3"/>
<comment type="catalytic activity">
    <reaction evidence="1">
        <text>Hydrolysis of terminal non-reducing N-acetyl-D-hexosamine residues in N-acetyl-beta-D-hexosaminides.</text>
        <dbReference type="EC" id="3.2.1.52"/>
    </reaction>
</comment>
<dbReference type="AlphaFoldDB" id="A0A0P0YY37"/>
<proteinExistence type="inferred from homology"/>
<dbReference type="NCBIfam" id="NF003740">
    <property type="entry name" value="PRK05337.1"/>
    <property type="match status" value="1"/>
</dbReference>
<dbReference type="PANTHER" id="PTHR30480:SF13">
    <property type="entry name" value="BETA-HEXOSAMINIDASE"/>
    <property type="match status" value="1"/>
</dbReference>
<dbReference type="Gene3D" id="3.20.20.300">
    <property type="entry name" value="Glycoside hydrolase, family 3, N-terminal domain"/>
    <property type="match status" value="1"/>
</dbReference>
<evidence type="ECO:0000256" key="5">
    <source>
        <dbReference type="ARBA" id="ARBA00023295"/>
    </source>
</evidence>
<protein>
    <recommendedName>
        <fullName evidence="3">beta-N-acetylhexosaminidase</fullName>
        <ecNumber evidence="3">3.2.1.52</ecNumber>
    </recommendedName>
</protein>
<evidence type="ECO:0000259" key="6">
    <source>
        <dbReference type="Pfam" id="PF00933"/>
    </source>
</evidence>
<dbReference type="PANTHER" id="PTHR30480">
    <property type="entry name" value="BETA-HEXOSAMINIDASE-RELATED"/>
    <property type="match status" value="1"/>
</dbReference>
<dbReference type="InterPro" id="IPR001764">
    <property type="entry name" value="Glyco_hydro_3_N"/>
</dbReference>
<dbReference type="InterPro" id="IPR017853">
    <property type="entry name" value="GH"/>
</dbReference>
<sequence>MLRDTLTRMHRKAWISGCSGTALTPDERVFFADERPWGFILFGRNVESVGQLTALCASLQEFGDGQELPIFIDQEGGRVRRLKPPLAHPLPAGQALGRVYDKDRQAGIAAARAHGRLLAADLRRYGINADCIPCLDVAFDGAHSVIGDRALSADPDAVAALGRAMAEGALSLGVLPVMKHLPGHGRVQVDSHYDLPHVHADRAVLEAVDMRPFKALSDLPAAMTAHILYEAIDRARPATLSPTVIADTIRGTIGFDGLLMTDDISMKALRAPIAESAGQAIEAGCDIVLHCNGDMAEMRAVAGAVPVLAGQAARRAAHAMALIGQPSATPVDVAEVWSEYQGLVEAVA</sequence>
<dbReference type="RefSeq" id="WP_143190235.1">
    <property type="nucleotide sequence ID" value="NZ_BBWQ01000018.1"/>
</dbReference>
<evidence type="ECO:0000313" key="7">
    <source>
        <dbReference type="EMBL" id="BAT26447.1"/>
    </source>
</evidence>
<feature type="domain" description="Glycoside hydrolase family 3 N-terminal" evidence="6">
    <location>
        <begin position="38"/>
        <end position="306"/>
    </location>
</feature>
<dbReference type="GO" id="GO:0004563">
    <property type="term" value="F:beta-N-acetylhexosaminidase activity"/>
    <property type="evidence" value="ECO:0007669"/>
    <property type="project" value="UniProtKB-EC"/>
</dbReference>
<reference evidence="7" key="1">
    <citation type="journal article" date="2015" name="Proc. Natl. Acad. Sci. U.S.A.">
        <title>Bacterial clade with the ribosomal RNA operon on a small plasmid rather than the chromosome.</title>
        <authorList>
            <person name="Anda M."/>
            <person name="Ohtsubo Y."/>
            <person name="Okubo T."/>
            <person name="Sugawara M."/>
            <person name="Nagata Y."/>
            <person name="Tsuda M."/>
            <person name="Minamisawa K."/>
            <person name="Mitsui H."/>
        </authorList>
    </citation>
    <scope>NUCLEOTIDE SEQUENCE</scope>
    <source>
        <strain evidence="7">DSM 21988</strain>
    </source>
</reference>
<evidence type="ECO:0000256" key="2">
    <source>
        <dbReference type="ARBA" id="ARBA00005336"/>
    </source>
</evidence>
<evidence type="ECO:0000256" key="3">
    <source>
        <dbReference type="ARBA" id="ARBA00012663"/>
    </source>
</evidence>
<dbReference type="GO" id="GO:0009254">
    <property type="term" value="P:peptidoglycan turnover"/>
    <property type="evidence" value="ECO:0007669"/>
    <property type="project" value="TreeGrafter"/>
</dbReference>
<dbReference type="InterPro" id="IPR050226">
    <property type="entry name" value="NagZ_Beta-hexosaminidase"/>
</dbReference>
<dbReference type="SUPFAM" id="SSF51445">
    <property type="entry name" value="(Trans)glycosidases"/>
    <property type="match status" value="1"/>
</dbReference>
<dbReference type="Pfam" id="PF00933">
    <property type="entry name" value="Glyco_hydro_3"/>
    <property type="match status" value="1"/>
</dbReference>